<dbReference type="SUPFAM" id="SSF47413">
    <property type="entry name" value="lambda repressor-like DNA-binding domains"/>
    <property type="match status" value="1"/>
</dbReference>
<dbReference type="EMBL" id="JYON01000031">
    <property type="protein sequence ID" value="KJH69907.1"/>
    <property type="molecule type" value="Genomic_DNA"/>
</dbReference>
<evidence type="ECO:0000313" key="3">
    <source>
        <dbReference type="Proteomes" id="UP000032452"/>
    </source>
</evidence>
<dbReference type="InterPro" id="IPR001387">
    <property type="entry name" value="Cro/C1-type_HTH"/>
</dbReference>
<dbReference type="GO" id="GO:0003677">
    <property type="term" value="F:DNA binding"/>
    <property type="evidence" value="ECO:0007669"/>
    <property type="project" value="InterPro"/>
</dbReference>
<name>A0A0D8ZNH5_9CYAN</name>
<dbReference type="Pfam" id="PF01381">
    <property type="entry name" value="HTH_3"/>
    <property type="match status" value="1"/>
</dbReference>
<organism evidence="2 3">
    <name type="scientific">Aliterella atlantica CENA595</name>
    <dbReference type="NCBI Taxonomy" id="1618023"/>
    <lineage>
        <taxon>Bacteria</taxon>
        <taxon>Bacillati</taxon>
        <taxon>Cyanobacteriota</taxon>
        <taxon>Cyanophyceae</taxon>
        <taxon>Chroococcidiopsidales</taxon>
        <taxon>Aliterellaceae</taxon>
        <taxon>Aliterella</taxon>
    </lineage>
</organism>
<reference evidence="2 3" key="1">
    <citation type="submission" date="2015-02" db="EMBL/GenBank/DDBJ databases">
        <title>Draft genome of a novel marine cyanobacterium (Chroococcales) isolated from South Atlantic Ocean.</title>
        <authorList>
            <person name="Rigonato J."/>
            <person name="Alvarenga D.O."/>
            <person name="Branco L.H."/>
            <person name="Varani A.M."/>
            <person name="Brandini F.P."/>
            <person name="Fiore M.F."/>
        </authorList>
    </citation>
    <scope>NUCLEOTIDE SEQUENCE [LARGE SCALE GENOMIC DNA]</scope>
    <source>
        <strain evidence="2 3">CENA595</strain>
    </source>
</reference>
<dbReference type="STRING" id="1618023.UH38_20910"/>
<dbReference type="OrthoDB" id="465980at2"/>
<dbReference type="CDD" id="cd00093">
    <property type="entry name" value="HTH_XRE"/>
    <property type="match status" value="1"/>
</dbReference>
<dbReference type="PROSITE" id="PS50943">
    <property type="entry name" value="HTH_CROC1"/>
    <property type="match status" value="1"/>
</dbReference>
<dbReference type="InterPro" id="IPR010982">
    <property type="entry name" value="Lambda_DNA-bd_dom_sf"/>
</dbReference>
<gene>
    <name evidence="2" type="ORF">UH38_20910</name>
</gene>
<comment type="caution">
    <text evidence="2">The sequence shown here is derived from an EMBL/GenBank/DDBJ whole genome shotgun (WGS) entry which is preliminary data.</text>
</comment>
<evidence type="ECO:0000259" key="1">
    <source>
        <dbReference type="PROSITE" id="PS50943"/>
    </source>
</evidence>
<keyword evidence="3" id="KW-1185">Reference proteome</keyword>
<dbReference type="RefSeq" id="WP_045056643.1">
    <property type="nucleotide sequence ID" value="NZ_CAWMDP010000028.1"/>
</dbReference>
<proteinExistence type="predicted"/>
<evidence type="ECO:0000313" key="2">
    <source>
        <dbReference type="EMBL" id="KJH69907.1"/>
    </source>
</evidence>
<dbReference type="AlphaFoldDB" id="A0A0D8ZNH5"/>
<dbReference type="Gene3D" id="1.10.260.40">
    <property type="entry name" value="lambda repressor-like DNA-binding domains"/>
    <property type="match status" value="1"/>
</dbReference>
<feature type="domain" description="HTH cro/C1-type" evidence="1">
    <location>
        <begin position="19"/>
        <end position="76"/>
    </location>
</feature>
<protein>
    <recommendedName>
        <fullName evidence="1">HTH cro/C1-type domain-containing protein</fullName>
    </recommendedName>
</protein>
<accession>A0A0D8ZNH5</accession>
<sequence>MTTSLHTLTAPRTDTGLFVRQLRQLVDLTQAQFAEKLGVSIPTVARWENNRSQPSPLALMQLKAMLCKLKDSPHKLQKNCAQALLAGYFDEDV</sequence>
<dbReference type="Proteomes" id="UP000032452">
    <property type="component" value="Unassembled WGS sequence"/>
</dbReference>
<dbReference type="SMART" id="SM00530">
    <property type="entry name" value="HTH_XRE"/>
    <property type="match status" value="1"/>
</dbReference>